<evidence type="ECO:0000256" key="3">
    <source>
        <dbReference type="ARBA" id="ARBA00022679"/>
    </source>
</evidence>
<dbReference type="Proteomes" id="UP000582974">
    <property type="component" value="Unassembled WGS sequence"/>
</dbReference>
<accession>A0A838A6D3</accession>
<evidence type="ECO:0000256" key="1">
    <source>
        <dbReference type="ARBA" id="ARBA00001286"/>
    </source>
</evidence>
<dbReference type="SUPFAM" id="SSF46767">
    <property type="entry name" value="Methylated DNA-protein cysteine methyltransferase, C-terminal domain"/>
    <property type="match status" value="1"/>
</dbReference>
<evidence type="ECO:0000256" key="6">
    <source>
        <dbReference type="ARBA" id="ARBA00049348"/>
    </source>
</evidence>
<dbReference type="Gene3D" id="1.10.10.10">
    <property type="entry name" value="Winged helix-like DNA-binding domain superfamily/Winged helix DNA-binding domain"/>
    <property type="match status" value="1"/>
</dbReference>
<dbReference type="Pfam" id="PF01035">
    <property type="entry name" value="DNA_binding_1"/>
    <property type="match status" value="1"/>
</dbReference>
<dbReference type="PROSITE" id="PS00374">
    <property type="entry name" value="MGMT"/>
    <property type="match status" value="1"/>
</dbReference>
<dbReference type="NCBIfam" id="TIGR00589">
    <property type="entry name" value="ogt"/>
    <property type="match status" value="1"/>
</dbReference>
<dbReference type="GO" id="GO:0003908">
    <property type="term" value="F:methylated-DNA-[protein]-cysteine S-methyltransferase activity"/>
    <property type="evidence" value="ECO:0007669"/>
    <property type="project" value="UniProtKB-EC"/>
</dbReference>
<dbReference type="InterPro" id="IPR036388">
    <property type="entry name" value="WH-like_DNA-bd_sf"/>
</dbReference>
<organism evidence="8 9">
    <name type="scientific">Haloechinothrix aidingensis</name>
    <dbReference type="NCBI Taxonomy" id="2752311"/>
    <lineage>
        <taxon>Bacteria</taxon>
        <taxon>Bacillati</taxon>
        <taxon>Actinomycetota</taxon>
        <taxon>Actinomycetes</taxon>
        <taxon>Pseudonocardiales</taxon>
        <taxon>Pseudonocardiaceae</taxon>
        <taxon>Haloechinothrix</taxon>
    </lineage>
</organism>
<dbReference type="InterPro" id="IPR001497">
    <property type="entry name" value="MethylDNA_cys_MeTrfase_AS"/>
</dbReference>
<keyword evidence="2 8" id="KW-0489">Methyltransferase</keyword>
<reference evidence="8 9" key="1">
    <citation type="submission" date="2020-07" db="EMBL/GenBank/DDBJ databases">
        <title>Genome of Haloechinothrix sp.</title>
        <authorList>
            <person name="Tang S.-K."/>
            <person name="Yang L."/>
            <person name="Zhu W.-Y."/>
        </authorList>
    </citation>
    <scope>NUCLEOTIDE SEQUENCE [LARGE SCALE GENOMIC DNA]</scope>
    <source>
        <strain evidence="8 9">YIM 98757</strain>
    </source>
</reference>
<evidence type="ECO:0000256" key="2">
    <source>
        <dbReference type="ARBA" id="ARBA00022603"/>
    </source>
</evidence>
<sequence>MTLAYWATTETPAGPFTAIVAPDGAVLASGWTLEPDDLTARIAGSLLPGELRARHDLGPVTRAVRAYHAGELDAIDEIVVRQRSGDFLQKAWATLRDVPAGQPVSYSELATRAGRRPAVRAAAMACARNAAALFVPCHRVLRTGGSLGGFRWGVDVKRWLLEHERRNAATSHALQPQG</sequence>
<comment type="caution">
    <text evidence="8">The sequence shown here is derived from an EMBL/GenBank/DDBJ whole genome shotgun (WGS) entry which is preliminary data.</text>
</comment>
<name>A0A838A6D3_9PSEU</name>
<dbReference type="CDD" id="cd06445">
    <property type="entry name" value="ATase"/>
    <property type="match status" value="1"/>
</dbReference>
<gene>
    <name evidence="8" type="ORF">H0B56_07580</name>
</gene>
<evidence type="ECO:0000256" key="4">
    <source>
        <dbReference type="ARBA" id="ARBA00022763"/>
    </source>
</evidence>
<evidence type="ECO:0000313" key="8">
    <source>
        <dbReference type="EMBL" id="MBA0125400.1"/>
    </source>
</evidence>
<dbReference type="AlphaFoldDB" id="A0A838A6D3"/>
<dbReference type="GO" id="GO:0032259">
    <property type="term" value="P:methylation"/>
    <property type="evidence" value="ECO:0007669"/>
    <property type="project" value="UniProtKB-KW"/>
</dbReference>
<dbReference type="InterPro" id="IPR036217">
    <property type="entry name" value="MethylDNA_cys_MeTrfase_DNAb"/>
</dbReference>
<feature type="domain" description="Methylated-DNA-[protein]-cysteine S-methyltransferase DNA binding" evidence="7">
    <location>
        <begin position="86"/>
        <end position="165"/>
    </location>
</feature>
<proteinExistence type="predicted"/>
<dbReference type="RefSeq" id="WP_180892192.1">
    <property type="nucleotide sequence ID" value="NZ_JACCKD010000002.1"/>
</dbReference>
<keyword evidence="5" id="KW-0234">DNA repair</keyword>
<comment type="catalytic activity">
    <reaction evidence="6">
        <text>a 6-O-methyl-2'-deoxyguanosine in DNA + L-cysteinyl-[protein] = S-methyl-L-cysteinyl-[protein] + a 2'-deoxyguanosine in DNA</text>
        <dbReference type="Rhea" id="RHEA:24000"/>
        <dbReference type="Rhea" id="RHEA-COMP:10131"/>
        <dbReference type="Rhea" id="RHEA-COMP:10132"/>
        <dbReference type="Rhea" id="RHEA-COMP:11367"/>
        <dbReference type="Rhea" id="RHEA-COMP:11368"/>
        <dbReference type="ChEBI" id="CHEBI:29950"/>
        <dbReference type="ChEBI" id="CHEBI:82612"/>
        <dbReference type="ChEBI" id="CHEBI:85445"/>
        <dbReference type="ChEBI" id="CHEBI:85448"/>
        <dbReference type="EC" id="2.1.1.63"/>
    </reaction>
</comment>
<evidence type="ECO:0000256" key="5">
    <source>
        <dbReference type="ARBA" id="ARBA00023204"/>
    </source>
</evidence>
<evidence type="ECO:0000259" key="7">
    <source>
        <dbReference type="Pfam" id="PF01035"/>
    </source>
</evidence>
<keyword evidence="9" id="KW-1185">Reference proteome</keyword>
<dbReference type="PANTHER" id="PTHR10815:SF5">
    <property type="entry name" value="METHYLATED-DNA--PROTEIN-CYSTEINE METHYLTRANSFERASE"/>
    <property type="match status" value="1"/>
</dbReference>
<evidence type="ECO:0000313" key="9">
    <source>
        <dbReference type="Proteomes" id="UP000582974"/>
    </source>
</evidence>
<keyword evidence="3 8" id="KW-0808">Transferase</keyword>
<protein>
    <submittedName>
        <fullName evidence="8">Methylated-DNA--[protein]-cysteine S-methyltransferase</fullName>
    </submittedName>
</protein>
<comment type="catalytic activity">
    <reaction evidence="1">
        <text>a 4-O-methyl-thymidine in DNA + L-cysteinyl-[protein] = a thymidine in DNA + S-methyl-L-cysteinyl-[protein]</text>
        <dbReference type="Rhea" id="RHEA:53428"/>
        <dbReference type="Rhea" id="RHEA-COMP:10131"/>
        <dbReference type="Rhea" id="RHEA-COMP:10132"/>
        <dbReference type="Rhea" id="RHEA-COMP:13555"/>
        <dbReference type="Rhea" id="RHEA-COMP:13556"/>
        <dbReference type="ChEBI" id="CHEBI:29950"/>
        <dbReference type="ChEBI" id="CHEBI:82612"/>
        <dbReference type="ChEBI" id="CHEBI:137386"/>
        <dbReference type="ChEBI" id="CHEBI:137387"/>
        <dbReference type="EC" id="2.1.1.63"/>
    </reaction>
</comment>
<dbReference type="EMBL" id="JACCKD010000002">
    <property type="protein sequence ID" value="MBA0125400.1"/>
    <property type="molecule type" value="Genomic_DNA"/>
</dbReference>
<dbReference type="GO" id="GO:0006281">
    <property type="term" value="P:DNA repair"/>
    <property type="evidence" value="ECO:0007669"/>
    <property type="project" value="UniProtKB-KW"/>
</dbReference>
<dbReference type="InterPro" id="IPR014048">
    <property type="entry name" value="MethylDNA_cys_MeTrfase_DNA-bd"/>
</dbReference>
<keyword evidence="4" id="KW-0227">DNA damage</keyword>
<dbReference type="PANTHER" id="PTHR10815">
    <property type="entry name" value="METHYLATED-DNA--PROTEIN-CYSTEINE METHYLTRANSFERASE"/>
    <property type="match status" value="1"/>
</dbReference>